<feature type="transmembrane region" description="Helical" evidence="3">
    <location>
        <begin position="198"/>
        <end position="220"/>
    </location>
</feature>
<evidence type="ECO:0000313" key="5">
    <source>
        <dbReference type="Proteomes" id="UP000663760"/>
    </source>
</evidence>
<organism evidence="4 5">
    <name type="scientific">Spirodela intermedia</name>
    <name type="common">Intermediate duckweed</name>
    <dbReference type="NCBI Taxonomy" id="51605"/>
    <lineage>
        <taxon>Eukaryota</taxon>
        <taxon>Viridiplantae</taxon>
        <taxon>Streptophyta</taxon>
        <taxon>Embryophyta</taxon>
        <taxon>Tracheophyta</taxon>
        <taxon>Spermatophyta</taxon>
        <taxon>Magnoliopsida</taxon>
        <taxon>Liliopsida</taxon>
        <taxon>Araceae</taxon>
        <taxon>Lemnoideae</taxon>
        <taxon>Spirodela</taxon>
    </lineage>
</organism>
<keyword evidence="5" id="KW-1185">Reference proteome</keyword>
<dbReference type="PANTHER" id="PTHR35731:SF1">
    <property type="entry name" value="8-AMINO-7-OXONONANOATE SYNTHASE"/>
    <property type="match status" value="1"/>
</dbReference>
<feature type="coiled-coil region" evidence="1">
    <location>
        <begin position="113"/>
        <end position="154"/>
    </location>
</feature>
<keyword evidence="3" id="KW-1133">Transmembrane helix</keyword>
<proteinExistence type="predicted"/>
<feature type="region of interest" description="Disordered" evidence="2">
    <location>
        <begin position="21"/>
        <end position="55"/>
    </location>
</feature>
<dbReference type="GO" id="GO:0009507">
    <property type="term" value="C:chloroplast"/>
    <property type="evidence" value="ECO:0007669"/>
    <property type="project" value="TreeGrafter"/>
</dbReference>
<dbReference type="AlphaFoldDB" id="A0A7I8K0V0"/>
<keyword evidence="1" id="KW-0175">Coiled coil</keyword>
<dbReference type="EMBL" id="LR746264">
    <property type="protein sequence ID" value="CAA7389859.1"/>
    <property type="molecule type" value="Genomic_DNA"/>
</dbReference>
<keyword evidence="3" id="KW-0812">Transmembrane</keyword>
<evidence type="ECO:0000313" key="4">
    <source>
        <dbReference type="EMBL" id="CAA7389859.1"/>
    </source>
</evidence>
<dbReference type="Proteomes" id="UP000663760">
    <property type="component" value="Chromosome 1"/>
</dbReference>
<evidence type="ECO:0000256" key="2">
    <source>
        <dbReference type="SAM" id="MobiDB-lite"/>
    </source>
</evidence>
<gene>
    <name evidence="4" type="ORF">SI8410_01001830</name>
</gene>
<reference evidence="4" key="1">
    <citation type="submission" date="2020-02" db="EMBL/GenBank/DDBJ databases">
        <authorList>
            <person name="Scholz U."/>
            <person name="Mascher M."/>
            <person name="Fiebig A."/>
        </authorList>
    </citation>
    <scope>NUCLEOTIDE SEQUENCE</scope>
</reference>
<name>A0A7I8K0V0_SPIIN</name>
<evidence type="ECO:0000256" key="1">
    <source>
        <dbReference type="SAM" id="Coils"/>
    </source>
</evidence>
<evidence type="ECO:0000256" key="3">
    <source>
        <dbReference type="SAM" id="Phobius"/>
    </source>
</evidence>
<feature type="transmembrane region" description="Helical" evidence="3">
    <location>
        <begin position="226"/>
        <end position="242"/>
    </location>
</feature>
<dbReference type="PANTHER" id="PTHR35731">
    <property type="entry name" value="8-AMINO-7-OXONONANOATE SYNTHASE"/>
    <property type="match status" value="1"/>
</dbReference>
<dbReference type="OrthoDB" id="515004at2759"/>
<accession>A0A7I8K0V0</accession>
<feature type="compositionally biased region" description="Low complexity" evidence="2">
    <location>
        <begin position="32"/>
        <end position="47"/>
    </location>
</feature>
<sequence length="258" mass="28851">MNSLKAVQTCFFPIIPSFRSKSRRKPTAVCRGSSNGSDSDSSSSSSSPQEGDKRKQEILARIVMLQTQKVRLTDFLDERSAYLTQFAEDANAEFDQIGEEALKELDEASARIMGNLEARMQAFEETAEENRQEIEKNEKILEEFEEKVERDRNEGLFFKNLGGKKPQDQSEAKVAAKLEAKKLKELAKEKAGSKGRRSIYLALMALLGAGIANAAFGYPAVEWRKAAALGFLFLALLAQYVYELRLSSEGDETNEKKD</sequence>
<protein>
    <submittedName>
        <fullName evidence="4">Uncharacterized protein</fullName>
    </submittedName>
</protein>
<keyword evidence="3" id="KW-0472">Membrane</keyword>